<evidence type="ECO:0000313" key="2">
    <source>
        <dbReference type="EMBL" id="RQG95259.1"/>
    </source>
</evidence>
<proteinExistence type="predicted"/>
<organism evidence="2 3">
    <name type="scientific">Natrarchaeobius chitinivorans</name>
    <dbReference type="NCBI Taxonomy" id="1679083"/>
    <lineage>
        <taxon>Archaea</taxon>
        <taxon>Methanobacteriati</taxon>
        <taxon>Methanobacteriota</taxon>
        <taxon>Stenosarchaea group</taxon>
        <taxon>Halobacteria</taxon>
        <taxon>Halobacteriales</taxon>
        <taxon>Natrialbaceae</taxon>
        <taxon>Natrarchaeobius</taxon>
    </lineage>
</organism>
<dbReference type="AlphaFoldDB" id="A0A3N6P8Z8"/>
<keyword evidence="3" id="KW-1185">Reference proteome</keyword>
<protein>
    <recommendedName>
        <fullName evidence="1">DUF7344 domain-containing protein</fullName>
    </recommendedName>
</protein>
<dbReference type="OrthoDB" id="331021at2157"/>
<dbReference type="InterPro" id="IPR055768">
    <property type="entry name" value="DUF7344"/>
</dbReference>
<dbReference type="Proteomes" id="UP000282323">
    <property type="component" value="Unassembled WGS sequence"/>
</dbReference>
<sequence length="98" mass="10873">MIELVAESDNDLSVRTLAREIAAREQDVPMDCATGEPYRNVYNALSQTHLSTLSDADVIIYDPERQTVAPGPNLTITLLLSNLNQAAFQTLWNPEEGR</sequence>
<comment type="caution">
    <text evidence="2">The sequence shown here is derived from an EMBL/GenBank/DDBJ whole genome shotgun (WGS) entry which is preliminary data.</text>
</comment>
<gene>
    <name evidence="2" type="ORF">EA473_09855</name>
</gene>
<evidence type="ECO:0000313" key="3">
    <source>
        <dbReference type="Proteomes" id="UP000282323"/>
    </source>
</evidence>
<accession>A0A3N6P8Z8</accession>
<reference evidence="2 3" key="1">
    <citation type="submission" date="2018-10" db="EMBL/GenBank/DDBJ databases">
        <title>Natrarchaeobius chitinivorans gen. nov., sp. nov., and Natrarchaeobius haloalkaliphilus sp. nov., alkaliphilic, chitin-utilizing haloarchaea from hypersaline alkaline lakes.</title>
        <authorList>
            <person name="Sorokin D.Y."/>
            <person name="Elcheninov A.G."/>
            <person name="Kostrikina N.A."/>
            <person name="Bale N.J."/>
            <person name="Sinninghe Damste J.S."/>
            <person name="Khijniak T.V."/>
            <person name="Kublanov I.V."/>
            <person name="Toshchakov S.V."/>
        </authorList>
    </citation>
    <scope>NUCLEOTIDE SEQUENCE [LARGE SCALE GENOMIC DNA]</scope>
    <source>
        <strain evidence="2 3">AArcht4T</strain>
    </source>
</reference>
<dbReference type="Pfam" id="PF24035">
    <property type="entry name" value="DUF7344"/>
    <property type="match status" value="1"/>
</dbReference>
<name>A0A3N6P8Z8_NATCH</name>
<evidence type="ECO:0000259" key="1">
    <source>
        <dbReference type="Pfam" id="PF24035"/>
    </source>
</evidence>
<dbReference type="EMBL" id="REGA01000006">
    <property type="protein sequence ID" value="RQG95259.1"/>
    <property type="molecule type" value="Genomic_DNA"/>
</dbReference>
<feature type="domain" description="DUF7344" evidence="1">
    <location>
        <begin position="8"/>
        <end position="68"/>
    </location>
</feature>